<proteinExistence type="predicted"/>
<name>A0A131YBR4_RHIAP</name>
<accession>A0A131YBR4</accession>
<sequence length="83" mass="9297">MAGRAACNVGIASSISLWFSFSVVIKYLPDFFINKIALSSPAIKTVNVASSKICNPYITVAVHFTRNRYDVLHYHSCTLVFFY</sequence>
<reference evidence="1" key="1">
    <citation type="journal article" date="2016" name="Ticks Tick Borne Dis.">
        <title>De novo assembly and annotation of the salivary gland transcriptome of Rhipicephalus appendiculatus male and female ticks during blood feeding.</title>
        <authorList>
            <person name="de Castro M.H."/>
            <person name="de Klerk D."/>
            <person name="Pienaar R."/>
            <person name="Latif A.A."/>
            <person name="Rees D.J."/>
            <person name="Mans B.J."/>
        </authorList>
    </citation>
    <scope>NUCLEOTIDE SEQUENCE</scope>
    <source>
        <tissue evidence="1">Salivary glands</tissue>
    </source>
</reference>
<evidence type="ECO:0000313" key="1">
    <source>
        <dbReference type="EMBL" id="JAP75935.1"/>
    </source>
</evidence>
<dbReference type="AlphaFoldDB" id="A0A131YBR4"/>
<organism evidence="1">
    <name type="scientific">Rhipicephalus appendiculatus</name>
    <name type="common">Brown ear tick</name>
    <dbReference type="NCBI Taxonomy" id="34631"/>
    <lineage>
        <taxon>Eukaryota</taxon>
        <taxon>Metazoa</taxon>
        <taxon>Ecdysozoa</taxon>
        <taxon>Arthropoda</taxon>
        <taxon>Chelicerata</taxon>
        <taxon>Arachnida</taxon>
        <taxon>Acari</taxon>
        <taxon>Parasitiformes</taxon>
        <taxon>Ixodida</taxon>
        <taxon>Ixodoidea</taxon>
        <taxon>Ixodidae</taxon>
        <taxon>Rhipicephalinae</taxon>
        <taxon>Rhipicephalus</taxon>
        <taxon>Rhipicephalus</taxon>
    </lineage>
</organism>
<dbReference type="EMBL" id="GEDV01012622">
    <property type="protein sequence ID" value="JAP75935.1"/>
    <property type="molecule type" value="Transcribed_RNA"/>
</dbReference>
<protein>
    <submittedName>
        <fullName evidence="1">Uncharacterized protein</fullName>
    </submittedName>
</protein>